<evidence type="ECO:0000256" key="14">
    <source>
        <dbReference type="ARBA" id="ARBA00023288"/>
    </source>
</evidence>
<keyword evidence="3" id="KW-0813">Transport</keyword>
<dbReference type="GO" id="GO:0015159">
    <property type="term" value="F:polysaccharide transmembrane transporter activity"/>
    <property type="evidence" value="ECO:0007669"/>
    <property type="project" value="InterPro"/>
</dbReference>
<feature type="domain" description="Soluble ligand binding" evidence="16">
    <location>
        <begin position="257"/>
        <end position="304"/>
    </location>
</feature>
<keyword evidence="4" id="KW-1134">Transmembrane beta strand</keyword>
<organism evidence="18 19">
    <name type="scientific">candidate division WOR-1 bacterium RIFOXYB2_FULL_36_35</name>
    <dbReference type="NCBI Taxonomy" id="1802578"/>
    <lineage>
        <taxon>Bacteria</taxon>
        <taxon>Bacillati</taxon>
        <taxon>Saganbacteria</taxon>
    </lineage>
</organism>
<evidence type="ECO:0000256" key="9">
    <source>
        <dbReference type="ARBA" id="ARBA00023065"/>
    </source>
</evidence>
<evidence type="ECO:0000259" key="16">
    <source>
        <dbReference type="Pfam" id="PF10531"/>
    </source>
</evidence>
<evidence type="ECO:0000259" key="15">
    <source>
        <dbReference type="Pfam" id="PF02563"/>
    </source>
</evidence>
<dbReference type="GO" id="GO:0015288">
    <property type="term" value="F:porin activity"/>
    <property type="evidence" value="ECO:0007669"/>
    <property type="project" value="UniProtKB-KW"/>
</dbReference>
<dbReference type="AlphaFoldDB" id="A0A1F4S8D0"/>
<evidence type="ECO:0000256" key="13">
    <source>
        <dbReference type="ARBA" id="ARBA00023237"/>
    </source>
</evidence>
<feature type="domain" description="Polysaccharide export protein N-terminal" evidence="15">
    <location>
        <begin position="63"/>
        <end position="138"/>
    </location>
</feature>
<evidence type="ECO:0000256" key="5">
    <source>
        <dbReference type="ARBA" id="ARBA00022597"/>
    </source>
</evidence>
<keyword evidence="11" id="KW-0472">Membrane</keyword>
<keyword evidence="5" id="KW-0762">Sugar transport</keyword>
<dbReference type="InterPro" id="IPR049712">
    <property type="entry name" value="Poly_export"/>
</dbReference>
<accession>A0A1F4S8D0</accession>
<evidence type="ECO:0000256" key="10">
    <source>
        <dbReference type="ARBA" id="ARBA00023114"/>
    </source>
</evidence>
<evidence type="ECO:0000256" key="6">
    <source>
        <dbReference type="ARBA" id="ARBA00022692"/>
    </source>
</evidence>
<dbReference type="EMBL" id="MEUA01000005">
    <property type="protein sequence ID" value="OGC16680.1"/>
    <property type="molecule type" value="Genomic_DNA"/>
</dbReference>
<dbReference type="Gene3D" id="3.10.560.10">
    <property type="entry name" value="Outer membrane lipoprotein wza domain like"/>
    <property type="match status" value="2"/>
</dbReference>
<evidence type="ECO:0000256" key="11">
    <source>
        <dbReference type="ARBA" id="ARBA00023136"/>
    </source>
</evidence>
<dbReference type="PANTHER" id="PTHR33619">
    <property type="entry name" value="POLYSACCHARIDE EXPORT PROTEIN GFCE-RELATED"/>
    <property type="match status" value="1"/>
</dbReference>
<evidence type="ECO:0000256" key="12">
    <source>
        <dbReference type="ARBA" id="ARBA00023139"/>
    </source>
</evidence>
<evidence type="ECO:0000259" key="17">
    <source>
        <dbReference type="Pfam" id="PF22461"/>
    </source>
</evidence>
<evidence type="ECO:0000256" key="3">
    <source>
        <dbReference type="ARBA" id="ARBA00022448"/>
    </source>
</evidence>
<dbReference type="Proteomes" id="UP000177905">
    <property type="component" value="Unassembled WGS sequence"/>
</dbReference>
<keyword evidence="12" id="KW-0564">Palmitate</keyword>
<evidence type="ECO:0000313" key="19">
    <source>
        <dbReference type="Proteomes" id="UP000177905"/>
    </source>
</evidence>
<comment type="caution">
    <text evidence="18">The sequence shown here is derived from an EMBL/GenBank/DDBJ whole genome shotgun (WGS) entry which is preliminary data.</text>
</comment>
<feature type="domain" description="SLBB" evidence="17">
    <location>
        <begin position="146"/>
        <end position="228"/>
    </location>
</feature>
<dbReference type="PANTHER" id="PTHR33619:SF3">
    <property type="entry name" value="POLYSACCHARIDE EXPORT PROTEIN GFCE-RELATED"/>
    <property type="match status" value="1"/>
</dbReference>
<dbReference type="InterPro" id="IPR019554">
    <property type="entry name" value="Soluble_ligand-bd"/>
</dbReference>
<dbReference type="Pfam" id="PF02563">
    <property type="entry name" value="Poly_export"/>
    <property type="match status" value="1"/>
</dbReference>
<dbReference type="Pfam" id="PF10531">
    <property type="entry name" value="SLBB"/>
    <property type="match status" value="1"/>
</dbReference>
<comment type="subcellular location">
    <subcellularLocation>
        <location evidence="1">Cell outer membrane</location>
        <topology evidence="1">Multi-pass membrane protein</topology>
    </subcellularLocation>
</comment>
<dbReference type="GO" id="GO:0046930">
    <property type="term" value="C:pore complex"/>
    <property type="evidence" value="ECO:0007669"/>
    <property type="project" value="UniProtKB-KW"/>
</dbReference>
<evidence type="ECO:0008006" key="20">
    <source>
        <dbReference type="Google" id="ProtNLM"/>
    </source>
</evidence>
<keyword evidence="9" id="KW-0406">Ion transport</keyword>
<dbReference type="Pfam" id="PF22461">
    <property type="entry name" value="SLBB_2"/>
    <property type="match status" value="1"/>
</dbReference>
<keyword evidence="13" id="KW-0998">Cell outer membrane</keyword>
<gene>
    <name evidence="18" type="ORF">A2290_03665</name>
</gene>
<keyword evidence="7" id="KW-0732">Signal</keyword>
<evidence type="ECO:0000313" key="18">
    <source>
        <dbReference type="EMBL" id="OGC16680.1"/>
    </source>
</evidence>
<evidence type="ECO:0000256" key="7">
    <source>
        <dbReference type="ARBA" id="ARBA00022729"/>
    </source>
</evidence>
<keyword evidence="6" id="KW-0812">Transmembrane</keyword>
<keyword evidence="10" id="KW-0626">Porin</keyword>
<evidence type="ECO:0000256" key="8">
    <source>
        <dbReference type="ARBA" id="ARBA00023047"/>
    </source>
</evidence>
<evidence type="ECO:0000256" key="4">
    <source>
        <dbReference type="ARBA" id="ARBA00022452"/>
    </source>
</evidence>
<sequence length="365" mass="40112">MKKIFKIIPLFLLFSIFGAITLVYAVDINSLGLTVPAIQEVPASEHSAPKSFGDMAMEGPIDAKSYILGPGDNISVHIIVGDEELSINHNLFVGADGNVFFPNIGAIYLSGLSLSQAKNKINSTIKNMYQEKFEIFVLLTQPKKVKIYLIGMVKNPGPLAIYDGLRVSEVIAQAGGIASGGSNRYIYIKRRSFDGSESKVIKADLFDAYRGKDLSKDIYVRSGDIIEVPSVDNIRISQTKIDESKDKLIFEGKEVFVYVYGEVSRSGRFEYVPGKSVSDYISYAGGPKDKALLNSVQLTRKISDRSEKYSVSVGDVIYNGDTQKDMEVLGGDVINVPGNFFYFSDFASFANTILLTLTLYSSLVK</sequence>
<dbReference type="GO" id="GO:0009279">
    <property type="term" value="C:cell outer membrane"/>
    <property type="evidence" value="ECO:0007669"/>
    <property type="project" value="UniProtKB-SubCell"/>
</dbReference>
<evidence type="ECO:0000256" key="1">
    <source>
        <dbReference type="ARBA" id="ARBA00004571"/>
    </source>
</evidence>
<keyword evidence="14" id="KW-0449">Lipoprotein</keyword>
<reference evidence="18 19" key="1">
    <citation type="journal article" date="2016" name="Nat. Commun.">
        <title>Thousands of microbial genomes shed light on interconnected biogeochemical processes in an aquifer system.</title>
        <authorList>
            <person name="Anantharaman K."/>
            <person name="Brown C.T."/>
            <person name="Hug L.A."/>
            <person name="Sharon I."/>
            <person name="Castelle C.J."/>
            <person name="Probst A.J."/>
            <person name="Thomas B.C."/>
            <person name="Singh A."/>
            <person name="Wilkins M.J."/>
            <person name="Karaoz U."/>
            <person name="Brodie E.L."/>
            <person name="Williams K.H."/>
            <person name="Hubbard S.S."/>
            <person name="Banfield J.F."/>
        </authorList>
    </citation>
    <scope>NUCLEOTIDE SEQUENCE [LARGE SCALE GENOMIC DNA]</scope>
</reference>
<dbReference type="GO" id="GO:0006811">
    <property type="term" value="P:monoatomic ion transport"/>
    <property type="evidence" value="ECO:0007669"/>
    <property type="project" value="UniProtKB-KW"/>
</dbReference>
<dbReference type="InterPro" id="IPR054765">
    <property type="entry name" value="SLBB_dom"/>
</dbReference>
<keyword evidence="8" id="KW-0625">Polysaccharide transport</keyword>
<proteinExistence type="inferred from homology"/>
<protein>
    <recommendedName>
        <fullName evidence="20">Soluble ligand binding domain-containing protein</fullName>
    </recommendedName>
</protein>
<evidence type="ECO:0000256" key="2">
    <source>
        <dbReference type="ARBA" id="ARBA00009450"/>
    </source>
</evidence>
<dbReference type="Gene3D" id="3.30.1950.10">
    <property type="entry name" value="wza like domain"/>
    <property type="match status" value="1"/>
</dbReference>
<name>A0A1F4S8D0_UNCSA</name>
<comment type="similarity">
    <text evidence="2">Belongs to the BexD/CtrA/VexA family.</text>
</comment>
<dbReference type="InterPro" id="IPR003715">
    <property type="entry name" value="Poly_export_N"/>
</dbReference>